<keyword evidence="11" id="KW-0472">Membrane</keyword>
<keyword evidence="11" id="KW-0812">Transmembrane</keyword>
<dbReference type="SMART" id="SM00851">
    <property type="entry name" value="MGS"/>
    <property type="match status" value="1"/>
</dbReference>
<evidence type="ECO:0000259" key="12">
    <source>
        <dbReference type="PROSITE" id="PS51855"/>
    </source>
</evidence>
<accession>A0A2P0A0A0</accession>
<feature type="transmembrane region" description="Helical" evidence="11">
    <location>
        <begin position="65"/>
        <end position="84"/>
    </location>
</feature>
<keyword evidence="6 10" id="KW-0378">Hydrolase</keyword>
<keyword evidence="4 10" id="KW-0808">Transferase</keyword>
<dbReference type="Gene3D" id="3.40.140.20">
    <property type="match status" value="2"/>
</dbReference>
<evidence type="ECO:0000256" key="11">
    <source>
        <dbReference type="SAM" id="Phobius"/>
    </source>
</evidence>
<dbReference type="InterPro" id="IPR011607">
    <property type="entry name" value="MGS-like_dom"/>
</dbReference>
<evidence type="ECO:0000256" key="5">
    <source>
        <dbReference type="ARBA" id="ARBA00022755"/>
    </source>
</evidence>
<proteinExistence type="inferred from homology"/>
<dbReference type="EMBL" id="CFGT01000008">
    <property type="protein sequence ID" value="CEY61124.1"/>
    <property type="molecule type" value="Genomic_DNA"/>
</dbReference>
<dbReference type="InterPro" id="IPR016193">
    <property type="entry name" value="Cytidine_deaminase-like"/>
</dbReference>
<dbReference type="NCBIfam" id="TIGR00355">
    <property type="entry name" value="purH"/>
    <property type="match status" value="1"/>
</dbReference>
<dbReference type="Proteomes" id="UP000048179">
    <property type="component" value="Unassembled WGS sequence"/>
</dbReference>
<dbReference type="SUPFAM" id="SSF52335">
    <property type="entry name" value="Methylglyoxal synthase-like"/>
    <property type="match status" value="1"/>
</dbReference>
<dbReference type="PROSITE" id="PS51855">
    <property type="entry name" value="MGS"/>
    <property type="match status" value="1"/>
</dbReference>
<dbReference type="SMART" id="SM00798">
    <property type="entry name" value="AICARFT_IMPCHas"/>
    <property type="match status" value="1"/>
</dbReference>
<dbReference type="InterPro" id="IPR024051">
    <property type="entry name" value="AICAR_Tfase_dup_dom_sf"/>
</dbReference>
<evidence type="ECO:0000313" key="13">
    <source>
        <dbReference type="EMBL" id="CEY61124.1"/>
    </source>
</evidence>
<keyword evidence="11" id="KW-1133">Transmembrane helix</keyword>
<dbReference type="AlphaFoldDB" id="A0A2P0A0A0"/>
<feature type="transmembrane region" description="Helical" evidence="11">
    <location>
        <begin position="173"/>
        <end position="195"/>
    </location>
</feature>
<dbReference type="Pfam" id="PF01808">
    <property type="entry name" value="AICARFT_IMPCHas"/>
    <property type="match status" value="1"/>
</dbReference>
<gene>
    <name evidence="10 13" type="primary">purH</name>
    <name evidence="13" type="ORF">ERS020247_01094</name>
</gene>
<dbReference type="GO" id="GO:0004643">
    <property type="term" value="F:phosphoribosylaminoimidazolecarboxamide formyltransferase activity"/>
    <property type="evidence" value="ECO:0007669"/>
    <property type="project" value="UniProtKB-UniRule"/>
</dbReference>
<evidence type="ECO:0000256" key="6">
    <source>
        <dbReference type="ARBA" id="ARBA00022801"/>
    </source>
</evidence>
<comment type="similarity">
    <text evidence="3 10">Belongs to the PurH family.</text>
</comment>
<dbReference type="EC" id="2.1.2.3" evidence="10"/>
<dbReference type="NCBIfam" id="NF002049">
    <property type="entry name" value="PRK00881.1"/>
    <property type="match status" value="1"/>
</dbReference>
<dbReference type="FunFam" id="3.40.140.20:FF:000002">
    <property type="entry name" value="Bifunctional purine biosynthesis protein PurH"/>
    <property type="match status" value="1"/>
</dbReference>
<organism evidence="13 14">
    <name type="scientific">Streptococcus pseudopneumoniae</name>
    <dbReference type="NCBI Taxonomy" id="257758"/>
    <lineage>
        <taxon>Bacteria</taxon>
        <taxon>Bacillati</taxon>
        <taxon>Bacillota</taxon>
        <taxon>Bacilli</taxon>
        <taxon>Lactobacillales</taxon>
        <taxon>Streptococcaceae</taxon>
        <taxon>Streptococcus</taxon>
    </lineage>
</organism>
<reference evidence="13 14" key="1">
    <citation type="submission" date="2015-03" db="EMBL/GenBank/DDBJ databases">
        <authorList>
            <consortium name="Pathogen Informatics"/>
        </authorList>
    </citation>
    <scope>NUCLEOTIDE SEQUENCE [LARGE SCALE GENOMIC DNA]</scope>
    <source>
        <strain evidence="13 14">SMRU737</strain>
    </source>
</reference>
<dbReference type="InterPro" id="IPR002695">
    <property type="entry name" value="PurH-like"/>
</dbReference>
<dbReference type="SUPFAM" id="SSF53927">
    <property type="entry name" value="Cytidine deaminase-like"/>
    <property type="match status" value="1"/>
</dbReference>
<dbReference type="PANTHER" id="PTHR11692">
    <property type="entry name" value="BIFUNCTIONAL PURINE BIOSYNTHESIS PROTEIN PURH"/>
    <property type="match status" value="1"/>
</dbReference>
<dbReference type="GO" id="GO:0006189">
    <property type="term" value="P:'de novo' IMP biosynthetic process"/>
    <property type="evidence" value="ECO:0007669"/>
    <property type="project" value="UniProtKB-UniRule"/>
</dbReference>
<dbReference type="Pfam" id="PF02142">
    <property type="entry name" value="MGS"/>
    <property type="match status" value="1"/>
</dbReference>
<name>A0A2P0A0A0_9STRE</name>
<comment type="catalytic activity">
    <reaction evidence="9 10">
        <text>IMP + H2O = 5-formamido-1-(5-phospho-D-ribosyl)imidazole-4-carboxamide</text>
        <dbReference type="Rhea" id="RHEA:18445"/>
        <dbReference type="ChEBI" id="CHEBI:15377"/>
        <dbReference type="ChEBI" id="CHEBI:58053"/>
        <dbReference type="ChEBI" id="CHEBI:58467"/>
        <dbReference type="EC" id="3.5.4.10"/>
    </reaction>
</comment>
<dbReference type="Gene3D" id="3.40.50.1380">
    <property type="entry name" value="Methylglyoxal synthase-like domain"/>
    <property type="match status" value="1"/>
</dbReference>
<dbReference type="UniPathway" id="UPA00074">
    <property type="reaction ID" value="UER00133"/>
</dbReference>
<dbReference type="InterPro" id="IPR036914">
    <property type="entry name" value="MGS-like_dom_sf"/>
</dbReference>
<feature type="transmembrane region" description="Helical" evidence="11">
    <location>
        <begin position="37"/>
        <end position="59"/>
    </location>
</feature>
<evidence type="ECO:0000256" key="2">
    <source>
        <dbReference type="ARBA" id="ARBA00004954"/>
    </source>
</evidence>
<evidence type="ECO:0000256" key="10">
    <source>
        <dbReference type="HAMAP-Rule" id="MF_00139"/>
    </source>
</evidence>
<dbReference type="HAMAP" id="MF_00139">
    <property type="entry name" value="PurH"/>
    <property type="match status" value="1"/>
</dbReference>
<comment type="catalytic activity">
    <reaction evidence="8 10">
        <text>(6R)-10-formyltetrahydrofolate + 5-amino-1-(5-phospho-beta-D-ribosyl)imidazole-4-carboxamide = 5-formamido-1-(5-phospho-D-ribosyl)imidazole-4-carboxamide + (6S)-5,6,7,8-tetrahydrofolate</text>
        <dbReference type="Rhea" id="RHEA:22192"/>
        <dbReference type="ChEBI" id="CHEBI:57453"/>
        <dbReference type="ChEBI" id="CHEBI:58467"/>
        <dbReference type="ChEBI" id="CHEBI:58475"/>
        <dbReference type="ChEBI" id="CHEBI:195366"/>
        <dbReference type="EC" id="2.1.2.3"/>
    </reaction>
</comment>
<comment type="domain">
    <text evidence="10">The IMP cyclohydrolase activity resides in the N-terminal region.</text>
</comment>
<dbReference type="FunFam" id="3.40.140.20:FF:000001">
    <property type="entry name" value="Bifunctional purine biosynthesis protein PurH"/>
    <property type="match status" value="1"/>
</dbReference>
<evidence type="ECO:0000313" key="14">
    <source>
        <dbReference type="Proteomes" id="UP000048179"/>
    </source>
</evidence>
<evidence type="ECO:0000256" key="8">
    <source>
        <dbReference type="ARBA" id="ARBA00050488"/>
    </source>
</evidence>
<dbReference type="CDD" id="cd01421">
    <property type="entry name" value="IMPCH"/>
    <property type="match status" value="1"/>
</dbReference>
<protein>
    <recommendedName>
        <fullName evidence="10">Bifunctional purine biosynthesis protein PurH</fullName>
    </recommendedName>
    <domain>
        <recommendedName>
            <fullName evidence="10">Phosphoribosylaminoimidazolecarboxamide formyltransferase</fullName>
            <ecNumber evidence="10">2.1.2.3</ecNumber>
        </recommendedName>
        <alternativeName>
            <fullName evidence="10">AICAR transformylase</fullName>
        </alternativeName>
    </domain>
    <domain>
        <recommendedName>
            <fullName evidence="10">IMP cyclohydrolase</fullName>
            <ecNumber evidence="10">3.5.4.10</ecNumber>
        </recommendedName>
        <alternativeName>
            <fullName evidence="10">ATIC</fullName>
        </alternativeName>
        <alternativeName>
            <fullName evidence="10">IMP synthase</fullName>
        </alternativeName>
        <alternativeName>
            <fullName evidence="10">Inosinicase</fullName>
        </alternativeName>
    </domain>
</protein>
<dbReference type="GO" id="GO:0003937">
    <property type="term" value="F:IMP cyclohydrolase activity"/>
    <property type="evidence" value="ECO:0007669"/>
    <property type="project" value="UniProtKB-UniRule"/>
</dbReference>
<dbReference type="GO" id="GO:0005829">
    <property type="term" value="C:cytosol"/>
    <property type="evidence" value="ECO:0007669"/>
    <property type="project" value="TreeGrafter"/>
</dbReference>
<sequence length="749" mass="83586">MNNKVIKTLLDKVKEFEYFFNEYEKQFYPKVIKIRNLFLVSLIVFSILMLTSYVLWFWNFGDLCVKIVSLIFTVLSLGGFIYLSRKFDKISDGKPNKFEELCREIKYELILMYGEKASYAVKLLIADLTDKQDNKIKKYESLVKSVGIVGIILVTAFITLALNKLFVADETAISVETFLGLILIVAIIVWLINFIDSGIKNIIKYPIWGKASKEVYLIDILYEVKYMVLEKENIMTKRVLISVSDKAGIVEFAQELKKLGWDIISTGGTKIALDNAGVETIAIDDVTGFPEMMDGRVKTLHPNIHGGLLARRDLDSHLEAAKDNKIELIDLVVVNLYPFKETILKPDVTYADAVENIDIGGPSMLRSAAKNHASVTVVVDPADYAVVLDELAANGETSYETRQRLAAKVFRHTAAYDALIAEYFTAQVGESKPEKLTLTYDLKQPMRYGENPQQDADFYQKALPTDYSIASAKQLNGKELSFNNIRDADAAIRIIRDFKDRPTVVALKHMNPCGIGQADDIETAWDYAYESDPVSIFGGIVVLNRELDVATAEKMHGVFLEIIIAPSYTDEALAILTNKKKNLRILALPFDAQEASEVEAEYTGVVGGLLVQNQDVVKESPADWQVVTKRQPTETEATALEFAWKAIKYVKSNGIIVTNDHMTLGVGPGQTNRVASVRIAIDQAKDRLDGAVLASDAFFPFADNVEEIAKAGIRAIIQPGGSVRDQESIEAADKYGLTMVFTGVRHFRH</sequence>
<comment type="pathway">
    <text evidence="1 10">Purine metabolism; IMP biosynthesis via de novo pathway; IMP from 5-formamido-1-(5-phospho-D-ribosyl)imidazole-4-carboxamide: step 1/1.</text>
</comment>
<comment type="pathway">
    <text evidence="2 10">Purine metabolism; IMP biosynthesis via de novo pathway; 5-formamido-1-(5-phospho-D-ribosyl)imidazole-4-carboxamide from 5-amino-1-(5-phospho-D-ribosyl)imidazole-4-carboxamide (10-formyl THF route): step 1/1.</text>
</comment>
<keyword evidence="5 10" id="KW-0658">Purine biosynthesis</keyword>
<evidence type="ECO:0000256" key="1">
    <source>
        <dbReference type="ARBA" id="ARBA00004844"/>
    </source>
</evidence>
<dbReference type="FunFam" id="3.40.50.1380:FF:000001">
    <property type="entry name" value="Bifunctional purine biosynthesis protein PurH"/>
    <property type="match status" value="1"/>
</dbReference>
<evidence type="ECO:0000256" key="7">
    <source>
        <dbReference type="ARBA" id="ARBA00023268"/>
    </source>
</evidence>
<evidence type="ECO:0000256" key="3">
    <source>
        <dbReference type="ARBA" id="ARBA00007667"/>
    </source>
</evidence>
<feature type="domain" description="MGS-like" evidence="12">
    <location>
        <begin position="227"/>
        <end position="379"/>
    </location>
</feature>
<dbReference type="EC" id="3.5.4.10" evidence="10"/>
<evidence type="ECO:0000256" key="9">
    <source>
        <dbReference type="ARBA" id="ARBA00050687"/>
    </source>
</evidence>
<feature type="transmembrane region" description="Helical" evidence="11">
    <location>
        <begin position="141"/>
        <end position="161"/>
    </location>
</feature>
<keyword evidence="7 10" id="KW-0511">Multifunctional enzyme</keyword>
<evidence type="ECO:0000256" key="4">
    <source>
        <dbReference type="ARBA" id="ARBA00022679"/>
    </source>
</evidence>
<dbReference type="PANTHER" id="PTHR11692:SF0">
    <property type="entry name" value="BIFUNCTIONAL PURINE BIOSYNTHESIS PROTEIN ATIC"/>
    <property type="match status" value="1"/>
</dbReference>